<feature type="signal peptide" evidence="2">
    <location>
        <begin position="1"/>
        <end position="20"/>
    </location>
</feature>
<keyword evidence="2" id="KW-0732">Signal</keyword>
<feature type="domain" description="DUF305" evidence="3">
    <location>
        <begin position="52"/>
        <end position="195"/>
    </location>
</feature>
<feature type="chain" id="PRO_5039279043" evidence="2">
    <location>
        <begin position="21"/>
        <end position="198"/>
    </location>
</feature>
<name>A0A8I0FS21_9ACTN</name>
<keyword evidence="6" id="KW-1185">Reference proteome</keyword>
<evidence type="ECO:0000313" key="4">
    <source>
        <dbReference type="EMBL" id="MBD1268652.1"/>
    </source>
</evidence>
<protein>
    <submittedName>
        <fullName evidence="4">DUF305 domain-containing protein</fullName>
    </submittedName>
    <submittedName>
        <fullName evidence="5">Uncharacterized protein (DUF305 family)</fullName>
    </submittedName>
</protein>
<evidence type="ECO:0000313" key="6">
    <source>
        <dbReference type="Proteomes" id="UP000587211"/>
    </source>
</evidence>
<dbReference type="Proteomes" id="UP000659061">
    <property type="component" value="Unassembled WGS sequence"/>
</dbReference>
<dbReference type="InterPro" id="IPR005183">
    <property type="entry name" value="DUF305_CopM-like"/>
</dbReference>
<dbReference type="EMBL" id="JACBZN010000001">
    <property type="protein sequence ID" value="NYI37441.1"/>
    <property type="molecule type" value="Genomic_DNA"/>
</dbReference>
<dbReference type="InterPro" id="IPR012347">
    <property type="entry name" value="Ferritin-like"/>
</dbReference>
<dbReference type="PANTHER" id="PTHR36933">
    <property type="entry name" value="SLL0788 PROTEIN"/>
    <property type="match status" value="1"/>
</dbReference>
<dbReference type="Pfam" id="PF03713">
    <property type="entry name" value="DUF305"/>
    <property type="match status" value="1"/>
</dbReference>
<evidence type="ECO:0000313" key="7">
    <source>
        <dbReference type="Proteomes" id="UP000659061"/>
    </source>
</evidence>
<organism evidence="4 7">
    <name type="scientific">Aeromicrobium tamlense</name>
    <dbReference type="NCBI Taxonomy" id="375541"/>
    <lineage>
        <taxon>Bacteria</taxon>
        <taxon>Bacillati</taxon>
        <taxon>Actinomycetota</taxon>
        <taxon>Actinomycetes</taxon>
        <taxon>Propionibacteriales</taxon>
        <taxon>Nocardioidaceae</taxon>
        <taxon>Aeromicrobium</taxon>
    </lineage>
</organism>
<evidence type="ECO:0000256" key="1">
    <source>
        <dbReference type="SAM" id="MobiDB-lite"/>
    </source>
</evidence>
<feature type="region of interest" description="Disordered" evidence="1">
    <location>
        <begin position="25"/>
        <end position="45"/>
    </location>
</feature>
<dbReference type="EMBL" id="JACWMT010000001">
    <property type="protein sequence ID" value="MBD1268652.1"/>
    <property type="molecule type" value="Genomic_DNA"/>
</dbReference>
<gene>
    <name evidence="5" type="ORF">BJ975_000816</name>
    <name evidence="4" type="ORF">IDH50_00220</name>
</gene>
<accession>A0A8I0FS21</accession>
<dbReference type="Proteomes" id="UP000587211">
    <property type="component" value="Unassembled WGS sequence"/>
</dbReference>
<evidence type="ECO:0000259" key="3">
    <source>
        <dbReference type="Pfam" id="PF03713"/>
    </source>
</evidence>
<evidence type="ECO:0000313" key="5">
    <source>
        <dbReference type="EMBL" id="NYI37441.1"/>
    </source>
</evidence>
<sequence length="198" mass="21221">MRRRTAAPAALALLAALTLGGCSDDAREPGADHRGHGSADAQTERADANEADVMFATMMIPHHEQAIEMSDLILAKDGIDPRVRALAEEIKQAQAPEIEQLRGWLADWDAPTADASHGGGHGAGMMDEQDMAALEDAEGDRASRLFLEQMIEHHEGAIDMARSEVADGRHPDAVGLAGSIVATQLLEIERMNDLLEQS</sequence>
<dbReference type="PANTHER" id="PTHR36933:SF1">
    <property type="entry name" value="SLL0788 PROTEIN"/>
    <property type="match status" value="1"/>
</dbReference>
<reference evidence="5 6" key="1">
    <citation type="submission" date="2020-07" db="EMBL/GenBank/DDBJ databases">
        <title>Sequencing the genomes of 1000 actinobacteria strains.</title>
        <authorList>
            <person name="Klenk H.-P."/>
        </authorList>
    </citation>
    <scope>NUCLEOTIDE SEQUENCE [LARGE SCALE GENOMIC DNA]</scope>
    <source>
        <strain evidence="5 6">DSM 19087</strain>
    </source>
</reference>
<comment type="caution">
    <text evidence="4">The sequence shown here is derived from an EMBL/GenBank/DDBJ whole genome shotgun (WGS) entry which is preliminary data.</text>
</comment>
<evidence type="ECO:0000256" key="2">
    <source>
        <dbReference type="SAM" id="SignalP"/>
    </source>
</evidence>
<dbReference type="RefSeq" id="WP_179423919.1">
    <property type="nucleotide sequence ID" value="NZ_BAAAMP010000002.1"/>
</dbReference>
<proteinExistence type="predicted"/>
<dbReference type="AlphaFoldDB" id="A0A8I0FS21"/>
<dbReference type="PROSITE" id="PS51257">
    <property type="entry name" value="PROKAR_LIPOPROTEIN"/>
    <property type="match status" value="1"/>
</dbReference>
<reference evidence="4" key="2">
    <citation type="submission" date="2020-09" db="EMBL/GenBank/DDBJ databases">
        <title>Novel species in genus Aeromicrobium.</title>
        <authorList>
            <person name="Zhang G."/>
        </authorList>
    </citation>
    <scope>NUCLEOTIDE SEQUENCE</scope>
    <source>
        <strain evidence="4">SSW1-57</strain>
    </source>
</reference>
<dbReference type="Gene3D" id="1.20.1260.10">
    <property type="match status" value="1"/>
</dbReference>